<organism evidence="5 6">
    <name type="scientific">Candidatus Taylorbacteria bacterium RIFCSPLOWO2_12_FULL_44_15c</name>
    <dbReference type="NCBI Taxonomy" id="1802333"/>
    <lineage>
        <taxon>Bacteria</taxon>
        <taxon>Candidatus Tayloriibacteriota</taxon>
    </lineage>
</organism>
<dbReference type="PANTHER" id="PTHR11527">
    <property type="entry name" value="HEAT-SHOCK PROTEIN 20 FAMILY MEMBER"/>
    <property type="match status" value="1"/>
</dbReference>
<comment type="similarity">
    <text evidence="1 2">Belongs to the small heat shock protein (HSP20) family.</text>
</comment>
<proteinExistence type="inferred from homology"/>
<reference evidence="5 6" key="1">
    <citation type="journal article" date="2016" name="Nat. Commun.">
        <title>Thousands of microbial genomes shed light on interconnected biogeochemical processes in an aquifer system.</title>
        <authorList>
            <person name="Anantharaman K."/>
            <person name="Brown C.T."/>
            <person name="Hug L.A."/>
            <person name="Sharon I."/>
            <person name="Castelle C.J."/>
            <person name="Probst A.J."/>
            <person name="Thomas B.C."/>
            <person name="Singh A."/>
            <person name="Wilkins M.J."/>
            <person name="Karaoz U."/>
            <person name="Brodie E.L."/>
            <person name="Williams K.H."/>
            <person name="Hubbard S.S."/>
            <person name="Banfield J.F."/>
        </authorList>
    </citation>
    <scope>NUCLEOTIDE SEQUENCE [LARGE SCALE GENOMIC DNA]</scope>
</reference>
<dbReference type="AlphaFoldDB" id="A0A1G2P4N1"/>
<dbReference type="Gene3D" id="2.60.40.790">
    <property type="match status" value="1"/>
</dbReference>
<protein>
    <submittedName>
        <fullName evidence="5">Uncharacterized protein</fullName>
    </submittedName>
</protein>
<evidence type="ECO:0000259" key="3">
    <source>
        <dbReference type="PROSITE" id="PS01031"/>
    </source>
</evidence>
<dbReference type="InterPro" id="IPR008978">
    <property type="entry name" value="HSP20-like_chaperone"/>
</dbReference>
<dbReference type="EMBL" id="MHSL01000026">
    <property type="protein sequence ID" value="OHA43317.1"/>
    <property type="molecule type" value="Genomic_DNA"/>
</dbReference>
<dbReference type="Proteomes" id="UP000176355">
    <property type="component" value="Unassembled WGS sequence"/>
</dbReference>
<dbReference type="InterPro" id="IPR002068">
    <property type="entry name" value="A-crystallin/Hsp20_dom"/>
</dbReference>
<dbReference type="PROSITE" id="PS01031">
    <property type="entry name" value="SHSP"/>
    <property type="match status" value="1"/>
</dbReference>
<feature type="domain" description="CS" evidence="4">
    <location>
        <begin position="46"/>
        <end position="150"/>
    </location>
</feature>
<name>A0A1G2P4N1_9BACT</name>
<dbReference type="Pfam" id="PF00011">
    <property type="entry name" value="HSP20"/>
    <property type="match status" value="1"/>
</dbReference>
<evidence type="ECO:0000313" key="6">
    <source>
        <dbReference type="Proteomes" id="UP000176355"/>
    </source>
</evidence>
<dbReference type="PROSITE" id="PS51203">
    <property type="entry name" value="CS"/>
    <property type="match status" value="1"/>
</dbReference>
<accession>A0A1G2P4N1</accession>
<evidence type="ECO:0000259" key="4">
    <source>
        <dbReference type="PROSITE" id="PS51203"/>
    </source>
</evidence>
<dbReference type="SUPFAM" id="SSF49764">
    <property type="entry name" value="HSP20-like chaperones"/>
    <property type="match status" value="1"/>
</dbReference>
<evidence type="ECO:0000256" key="1">
    <source>
        <dbReference type="PROSITE-ProRule" id="PRU00285"/>
    </source>
</evidence>
<evidence type="ECO:0000256" key="2">
    <source>
        <dbReference type="RuleBase" id="RU003616"/>
    </source>
</evidence>
<sequence>MAKDKRSFFERLTGAVNVPAESEEREVSVTTADEKLSEWLEEENGDGQLAVDVYQTPDDIFIRAMVAGVKPEDLDISITRDMITIKGLRESTHEISEDNFFFKELYWGSFSRTILLPQEVEVEESEASEKNGLLTLRLPKVDKGRQTKLRVKSS</sequence>
<dbReference type="STRING" id="1802333.A3G03_01450"/>
<dbReference type="CDD" id="cd06464">
    <property type="entry name" value="ACD_sHsps-like"/>
    <property type="match status" value="1"/>
</dbReference>
<dbReference type="InterPro" id="IPR007052">
    <property type="entry name" value="CS_dom"/>
</dbReference>
<feature type="domain" description="SHSP" evidence="3">
    <location>
        <begin position="42"/>
        <end position="154"/>
    </location>
</feature>
<gene>
    <name evidence="5" type="ORF">A3G03_01450</name>
</gene>
<evidence type="ECO:0000313" key="5">
    <source>
        <dbReference type="EMBL" id="OHA43317.1"/>
    </source>
</evidence>
<dbReference type="InterPro" id="IPR031107">
    <property type="entry name" value="Small_HSP"/>
</dbReference>
<comment type="caution">
    <text evidence="5">The sequence shown here is derived from an EMBL/GenBank/DDBJ whole genome shotgun (WGS) entry which is preliminary data.</text>
</comment>